<evidence type="ECO:0000259" key="2">
    <source>
        <dbReference type="Pfam" id="PF05360"/>
    </source>
</evidence>
<proteinExistence type="predicted"/>
<keyword evidence="1" id="KW-0472">Membrane</keyword>
<accession>A0ABU9SX11</accession>
<dbReference type="Pfam" id="PF05360">
    <property type="entry name" value="YiaAB"/>
    <property type="match status" value="2"/>
</dbReference>
<keyword evidence="1" id="KW-1133">Transmembrane helix</keyword>
<feature type="transmembrane region" description="Helical" evidence="1">
    <location>
        <begin position="105"/>
        <end position="123"/>
    </location>
</feature>
<organism evidence="3 4">
    <name type="scientific">Paraglaciecola mesophila</name>
    <dbReference type="NCBI Taxonomy" id="197222"/>
    <lineage>
        <taxon>Bacteria</taxon>
        <taxon>Pseudomonadati</taxon>
        <taxon>Pseudomonadota</taxon>
        <taxon>Gammaproteobacteria</taxon>
        <taxon>Alteromonadales</taxon>
        <taxon>Alteromonadaceae</taxon>
        <taxon>Paraglaciecola</taxon>
    </lineage>
</organism>
<dbReference type="PANTHER" id="PTHR37290:SF1">
    <property type="entry name" value="INNER MEMBRANE PROTEIN YIAA"/>
    <property type="match status" value="1"/>
</dbReference>
<dbReference type="Proteomes" id="UP001461163">
    <property type="component" value="Unassembled WGS sequence"/>
</dbReference>
<feature type="transmembrane region" description="Helical" evidence="1">
    <location>
        <begin position="76"/>
        <end position="93"/>
    </location>
</feature>
<sequence>MTIQAPTKSYTLASLAALLIGTVAYGIGLFNAQMALNEKGYYLIIMLYGLFSMVSLQKTIRDKAEGIKTSSMYQTLSWASSGFAIALLAIGLYNAELALSEKGFYAMAYVLSLFAAVTVQKNVRDKDALAGKQEEVQQAEFVTEQVS</sequence>
<dbReference type="InterPro" id="IPR038972">
    <property type="entry name" value="YiaA-like"/>
</dbReference>
<evidence type="ECO:0000256" key="1">
    <source>
        <dbReference type="SAM" id="Phobius"/>
    </source>
</evidence>
<gene>
    <name evidence="3" type="primary">yiaA</name>
    <name evidence="3" type="ORF">WNY77_13370</name>
</gene>
<dbReference type="InterPro" id="IPR008024">
    <property type="entry name" value="YiaAB"/>
</dbReference>
<dbReference type="EMBL" id="JBBMQS010000007">
    <property type="protein sequence ID" value="MEM5498394.1"/>
    <property type="molecule type" value="Genomic_DNA"/>
</dbReference>
<keyword evidence="4" id="KW-1185">Reference proteome</keyword>
<protein>
    <submittedName>
        <fullName evidence="3">Inner membrane protein YiaA</fullName>
    </submittedName>
</protein>
<feature type="transmembrane region" description="Helical" evidence="1">
    <location>
        <begin position="12"/>
        <end position="34"/>
    </location>
</feature>
<dbReference type="PANTHER" id="PTHR37290">
    <property type="entry name" value="INNER MEMBRANE PROTEIN YIAA-RELATED"/>
    <property type="match status" value="1"/>
</dbReference>
<evidence type="ECO:0000313" key="4">
    <source>
        <dbReference type="Proteomes" id="UP001461163"/>
    </source>
</evidence>
<reference evidence="3 4" key="1">
    <citation type="submission" date="2024-03" db="EMBL/GenBank/DDBJ databases">
        <title>Community enrichment and isolation of bacterial strains for fucoidan degradation.</title>
        <authorList>
            <person name="Sichert A."/>
        </authorList>
    </citation>
    <scope>NUCLEOTIDE SEQUENCE [LARGE SCALE GENOMIC DNA]</scope>
    <source>
        <strain evidence="3 4">AS12</strain>
    </source>
</reference>
<evidence type="ECO:0000313" key="3">
    <source>
        <dbReference type="EMBL" id="MEM5498394.1"/>
    </source>
</evidence>
<feature type="domain" description="YiaAB two helix" evidence="2">
    <location>
        <begin position="10"/>
        <end position="62"/>
    </location>
</feature>
<name>A0ABU9SX11_9ALTE</name>
<keyword evidence="1" id="KW-0812">Transmembrane</keyword>
<feature type="domain" description="YiaAB two helix" evidence="2">
    <location>
        <begin position="75"/>
        <end position="125"/>
    </location>
</feature>
<dbReference type="NCBIfam" id="NF008482">
    <property type="entry name" value="PRK11383.1"/>
    <property type="match status" value="1"/>
</dbReference>
<dbReference type="RefSeq" id="WP_342881994.1">
    <property type="nucleotide sequence ID" value="NZ_JBBMQS010000007.1"/>
</dbReference>
<comment type="caution">
    <text evidence="3">The sequence shown here is derived from an EMBL/GenBank/DDBJ whole genome shotgun (WGS) entry which is preliminary data.</text>
</comment>
<feature type="transmembrane region" description="Helical" evidence="1">
    <location>
        <begin position="40"/>
        <end position="56"/>
    </location>
</feature>